<dbReference type="Proteomes" id="UP001480955">
    <property type="component" value="Unassembled WGS sequence"/>
</dbReference>
<evidence type="ECO:0000313" key="2">
    <source>
        <dbReference type="Proteomes" id="UP001480955"/>
    </source>
</evidence>
<accession>A0ABV1QR38</accession>
<gene>
    <name evidence="1" type="ORF">ABS772_18345</name>
</gene>
<proteinExistence type="predicted"/>
<sequence length="247" mass="27882">MRLDDVKKGYDLFIGIGSACNPAMAFDRHGLRKFSLPLDWSVTLDPMDVVRLFDGRFAGYMERSNLELISGGAKVHDEDQWQLGSPSKDAPSSYFVRDSKFNVISVHDFRVIEGQPWDASYESFRQKLEIRIARLFRSLEEADSVLFVRWADLQKSKTELHRPQDLAKNAALIHRSLSDATRGRADLLILRPAANAEVITDLEDERDGICVVEVPNRPADCAIWDEILQGMSLSEKASARALEAMRA</sequence>
<name>A0ABV1QR38_9HYPH</name>
<evidence type="ECO:0000313" key="1">
    <source>
        <dbReference type="EMBL" id="MER2251881.1"/>
    </source>
</evidence>
<keyword evidence="2" id="KW-1185">Reference proteome</keyword>
<dbReference type="EMBL" id="JBELQE010000091">
    <property type="protein sequence ID" value="MER2251881.1"/>
    <property type="molecule type" value="Genomic_DNA"/>
</dbReference>
<dbReference type="RefSeq" id="WP_350396225.1">
    <property type="nucleotide sequence ID" value="NZ_JBELQE010000091.1"/>
</dbReference>
<dbReference type="Pfam" id="PF08795">
    <property type="entry name" value="DUF1796"/>
    <property type="match status" value="1"/>
</dbReference>
<dbReference type="InterPro" id="IPR014903">
    <property type="entry name" value="DUF1796"/>
</dbReference>
<organism evidence="1 2">
    <name type="scientific">Methylorubrum podarium</name>
    <dbReference type="NCBI Taxonomy" id="200476"/>
    <lineage>
        <taxon>Bacteria</taxon>
        <taxon>Pseudomonadati</taxon>
        <taxon>Pseudomonadota</taxon>
        <taxon>Alphaproteobacteria</taxon>
        <taxon>Hyphomicrobiales</taxon>
        <taxon>Methylobacteriaceae</taxon>
        <taxon>Methylorubrum</taxon>
    </lineage>
</organism>
<comment type="caution">
    <text evidence="1">The sequence shown here is derived from an EMBL/GenBank/DDBJ whole genome shotgun (WGS) entry which is preliminary data.</text>
</comment>
<reference evidence="1 2" key="1">
    <citation type="submission" date="2024-06" db="EMBL/GenBank/DDBJ databases">
        <authorList>
            <person name="Campbell A.G."/>
        </authorList>
    </citation>
    <scope>NUCLEOTIDE SEQUENCE [LARGE SCALE GENOMIC DNA]</scope>
    <source>
        <strain evidence="1 2">EM12</strain>
    </source>
</reference>
<protein>
    <submittedName>
        <fullName evidence="1">DUF1796 family putative cysteine peptidase</fullName>
    </submittedName>
</protein>